<dbReference type="AlphaFoldDB" id="A0AAE0LSY5"/>
<evidence type="ECO:0000313" key="3">
    <source>
        <dbReference type="Proteomes" id="UP001278766"/>
    </source>
</evidence>
<organism evidence="2 3">
    <name type="scientific">Chaetomium fimeti</name>
    <dbReference type="NCBI Taxonomy" id="1854472"/>
    <lineage>
        <taxon>Eukaryota</taxon>
        <taxon>Fungi</taxon>
        <taxon>Dikarya</taxon>
        <taxon>Ascomycota</taxon>
        <taxon>Pezizomycotina</taxon>
        <taxon>Sordariomycetes</taxon>
        <taxon>Sordariomycetidae</taxon>
        <taxon>Sordariales</taxon>
        <taxon>Chaetomiaceae</taxon>
        <taxon>Chaetomium</taxon>
    </lineage>
</organism>
<keyword evidence="3" id="KW-1185">Reference proteome</keyword>
<dbReference type="EMBL" id="JAUEPN010000004">
    <property type="protein sequence ID" value="KAK3296388.1"/>
    <property type="molecule type" value="Genomic_DNA"/>
</dbReference>
<protein>
    <submittedName>
        <fullName evidence="2">Uncharacterized protein</fullName>
    </submittedName>
</protein>
<evidence type="ECO:0000313" key="2">
    <source>
        <dbReference type="EMBL" id="KAK3296388.1"/>
    </source>
</evidence>
<gene>
    <name evidence="2" type="ORF">B0H64DRAFT_169187</name>
</gene>
<dbReference type="Proteomes" id="UP001278766">
    <property type="component" value="Unassembled WGS sequence"/>
</dbReference>
<accession>A0AAE0LSY5</accession>
<dbReference type="GeneID" id="87835684"/>
<name>A0AAE0LSY5_9PEZI</name>
<feature type="region of interest" description="Disordered" evidence="1">
    <location>
        <begin position="169"/>
        <end position="198"/>
    </location>
</feature>
<reference evidence="2" key="2">
    <citation type="submission" date="2023-06" db="EMBL/GenBank/DDBJ databases">
        <authorList>
            <consortium name="Lawrence Berkeley National Laboratory"/>
            <person name="Haridas S."/>
            <person name="Hensen N."/>
            <person name="Bonometti L."/>
            <person name="Westerberg I."/>
            <person name="Brannstrom I.O."/>
            <person name="Guillou S."/>
            <person name="Cros-Aarteil S."/>
            <person name="Calhoun S."/>
            <person name="Kuo A."/>
            <person name="Mondo S."/>
            <person name="Pangilinan J."/>
            <person name="Riley R."/>
            <person name="Labutti K."/>
            <person name="Andreopoulos B."/>
            <person name="Lipzen A."/>
            <person name="Chen C."/>
            <person name="Yanf M."/>
            <person name="Daum C."/>
            <person name="Ng V."/>
            <person name="Clum A."/>
            <person name="Steindorff A."/>
            <person name="Ohm R."/>
            <person name="Martin F."/>
            <person name="Silar P."/>
            <person name="Natvig D."/>
            <person name="Lalanne C."/>
            <person name="Gautier V."/>
            <person name="Ament-Velasquez S.L."/>
            <person name="Kruys A."/>
            <person name="Hutchinson M.I."/>
            <person name="Powell A.J."/>
            <person name="Barry K."/>
            <person name="Miller A.N."/>
            <person name="Grigoriev I.V."/>
            <person name="Debuchy R."/>
            <person name="Gladieux P."/>
            <person name="Thoren M.H."/>
            <person name="Johannesson H."/>
        </authorList>
    </citation>
    <scope>NUCLEOTIDE SEQUENCE</scope>
    <source>
        <strain evidence="2">CBS 168.71</strain>
    </source>
</reference>
<reference evidence="2" key="1">
    <citation type="journal article" date="2023" name="Mol. Phylogenet. Evol.">
        <title>Genome-scale phylogeny and comparative genomics of the fungal order Sordariales.</title>
        <authorList>
            <person name="Hensen N."/>
            <person name="Bonometti L."/>
            <person name="Westerberg I."/>
            <person name="Brannstrom I.O."/>
            <person name="Guillou S."/>
            <person name="Cros-Aarteil S."/>
            <person name="Calhoun S."/>
            <person name="Haridas S."/>
            <person name="Kuo A."/>
            <person name="Mondo S."/>
            <person name="Pangilinan J."/>
            <person name="Riley R."/>
            <person name="LaButti K."/>
            <person name="Andreopoulos B."/>
            <person name="Lipzen A."/>
            <person name="Chen C."/>
            <person name="Yan M."/>
            <person name="Daum C."/>
            <person name="Ng V."/>
            <person name="Clum A."/>
            <person name="Steindorff A."/>
            <person name="Ohm R.A."/>
            <person name="Martin F."/>
            <person name="Silar P."/>
            <person name="Natvig D.O."/>
            <person name="Lalanne C."/>
            <person name="Gautier V."/>
            <person name="Ament-Velasquez S.L."/>
            <person name="Kruys A."/>
            <person name="Hutchinson M.I."/>
            <person name="Powell A.J."/>
            <person name="Barry K."/>
            <person name="Miller A.N."/>
            <person name="Grigoriev I.V."/>
            <person name="Debuchy R."/>
            <person name="Gladieux P."/>
            <person name="Hiltunen Thoren M."/>
            <person name="Johannesson H."/>
        </authorList>
    </citation>
    <scope>NUCLEOTIDE SEQUENCE</scope>
    <source>
        <strain evidence="2">CBS 168.71</strain>
    </source>
</reference>
<sequence length="198" mass="22001">MSGPPCARETHHLKIDIDFDRILTMIFPHTSWADSFMDHLESRPYHQDCRARLDDAYTVSMKLPKNVDRMHIGLSTSANEGGAIALVFDDKRCARDWLANSPLWEAPWAGPANGERSAVIRTRWAHGDFEERMGMHRGTQANAHVPPGTVPVGAPTARRAHVIGLAEDRYSRDPSPLPGMNPLAGMNPFAGKKPFRSP</sequence>
<proteinExistence type="predicted"/>
<evidence type="ECO:0000256" key="1">
    <source>
        <dbReference type="SAM" id="MobiDB-lite"/>
    </source>
</evidence>
<comment type="caution">
    <text evidence="2">The sequence shown here is derived from an EMBL/GenBank/DDBJ whole genome shotgun (WGS) entry which is preliminary data.</text>
</comment>
<dbReference type="RefSeq" id="XP_062659902.1">
    <property type="nucleotide sequence ID" value="XM_062798736.1"/>
</dbReference>